<dbReference type="EMBL" id="VFLP01000019">
    <property type="protein sequence ID" value="TRX94896.1"/>
    <property type="molecule type" value="Genomic_DNA"/>
</dbReference>
<name>A0A553I3X8_9PEZI</name>
<feature type="compositionally biased region" description="Basic and acidic residues" evidence="1">
    <location>
        <begin position="169"/>
        <end position="189"/>
    </location>
</feature>
<dbReference type="Proteomes" id="UP000319160">
    <property type="component" value="Unassembled WGS sequence"/>
</dbReference>
<comment type="caution">
    <text evidence="2">The sequence shown here is derived from an EMBL/GenBank/DDBJ whole genome shotgun (WGS) entry which is preliminary data.</text>
</comment>
<sequence length="195" mass="21922">MHEEGIATMPHGWGPDSSRPNRGRWKVVHCKAPTQLVFYRRCVDNGPAEVAPAILPNWGGVGTLSDCSFDLDWLYASGDCQAFCQVGLAQRLGQGLGLRQPCPTPIESLRRNNQRGHRDDNSFTYPQETREDQSAERELRETLPPSLPPPWRQTQLPLSNGLAGSRQTRRYEVKSETDKKYRYLGEHKGSTASAF</sequence>
<feature type="region of interest" description="Disordered" evidence="1">
    <location>
        <begin position="105"/>
        <end position="195"/>
    </location>
</feature>
<feature type="compositionally biased region" description="Basic and acidic residues" evidence="1">
    <location>
        <begin position="128"/>
        <end position="141"/>
    </location>
</feature>
<feature type="region of interest" description="Disordered" evidence="1">
    <location>
        <begin position="1"/>
        <end position="21"/>
    </location>
</feature>
<keyword evidence="3" id="KW-1185">Reference proteome</keyword>
<accession>A0A553I3X8</accession>
<reference evidence="3" key="1">
    <citation type="submission" date="2019-06" db="EMBL/GenBank/DDBJ databases">
        <title>Draft genome sequence of the griseofulvin-producing fungus Xylaria cubensis strain G536.</title>
        <authorList>
            <person name="Mead M.E."/>
            <person name="Raja H.A."/>
            <person name="Steenwyk J.L."/>
            <person name="Knowles S.L."/>
            <person name="Oberlies N.H."/>
            <person name="Rokas A."/>
        </authorList>
    </citation>
    <scope>NUCLEOTIDE SEQUENCE [LARGE SCALE GENOMIC DNA]</scope>
    <source>
        <strain evidence="3">G536</strain>
    </source>
</reference>
<evidence type="ECO:0000313" key="3">
    <source>
        <dbReference type="Proteomes" id="UP000319160"/>
    </source>
</evidence>
<gene>
    <name evidence="2" type="ORF">FHL15_004357</name>
</gene>
<evidence type="ECO:0000256" key="1">
    <source>
        <dbReference type="SAM" id="MobiDB-lite"/>
    </source>
</evidence>
<evidence type="ECO:0000313" key="2">
    <source>
        <dbReference type="EMBL" id="TRX94896.1"/>
    </source>
</evidence>
<organism evidence="2 3">
    <name type="scientific">Xylaria flabelliformis</name>
    <dbReference type="NCBI Taxonomy" id="2512241"/>
    <lineage>
        <taxon>Eukaryota</taxon>
        <taxon>Fungi</taxon>
        <taxon>Dikarya</taxon>
        <taxon>Ascomycota</taxon>
        <taxon>Pezizomycotina</taxon>
        <taxon>Sordariomycetes</taxon>
        <taxon>Xylariomycetidae</taxon>
        <taxon>Xylariales</taxon>
        <taxon>Xylariaceae</taxon>
        <taxon>Xylaria</taxon>
    </lineage>
</organism>
<proteinExistence type="predicted"/>
<dbReference type="AlphaFoldDB" id="A0A553I3X8"/>
<protein>
    <submittedName>
        <fullName evidence="2">Uncharacterized protein</fullName>
    </submittedName>
</protein>